<name>A0A450YCB2_9GAMM</name>
<reference evidence="1" key="1">
    <citation type="submission" date="2019-02" db="EMBL/GenBank/DDBJ databases">
        <authorList>
            <person name="Gruber-Vodicka R. H."/>
            <person name="Seah K. B. B."/>
        </authorList>
    </citation>
    <scope>NUCLEOTIDE SEQUENCE</scope>
    <source>
        <strain evidence="1">BECK_S1320</strain>
    </source>
</reference>
<protein>
    <submittedName>
        <fullName evidence="1">Baseplate J-like protein</fullName>
    </submittedName>
</protein>
<gene>
    <name evidence="1" type="ORF">BECKSD772E_GA0070983_100233</name>
</gene>
<dbReference type="EMBL" id="CAADFU010000002">
    <property type="protein sequence ID" value="VFK39186.1"/>
    <property type="molecule type" value="Genomic_DNA"/>
</dbReference>
<accession>A0A450YCB2</accession>
<evidence type="ECO:0000313" key="1">
    <source>
        <dbReference type="EMBL" id="VFK39186.1"/>
    </source>
</evidence>
<organism evidence="1">
    <name type="scientific">Candidatus Kentrum sp. SD</name>
    <dbReference type="NCBI Taxonomy" id="2126332"/>
    <lineage>
        <taxon>Bacteria</taxon>
        <taxon>Pseudomonadati</taxon>
        <taxon>Pseudomonadota</taxon>
        <taxon>Gammaproteobacteria</taxon>
        <taxon>Candidatus Kentrum</taxon>
    </lineage>
</organism>
<proteinExistence type="predicted"/>
<sequence>MSKQLTYQQIHYRDGTSQARRELKALDPDYVSVDERSLADLLAFGRAYARELIYYNEQNEASGDWSGFLSPTLDPDEVVTFMREPDKLDPGQKEKYNRPHLVLFLAFLRLLRHAQAQMNTLTRRHLDFYFQEALRMTKKAAVPDRVRVLVGPAPDVAQFELPAGTLLDAGEDSLGKALAYRTDRNIVVNRAKVEGLRSIFAQRRITGIREAGEAYKNKGTKEESFLGMFKIALGAPKPGDALPVPSDPISNTLPLADELHTDNDNNKSLDYDYLLHLHELARFTPDTLYMDFSDFRAMMRLKHQRALNSESADAEWTEINGLLKKAATNRDANFSWDGKGAAEPAKPRDFDANLKIAMGKKKEEALNFDGITLVKNIYDLYEQRARKEVQDFIRDDLHFASLDDFTRMMQIKNRIDSEWAEINRILAKAGQAKAKATDTVFPAAGKTFPAAGPNSPDFVANRTAALGTLSYAAFTGIADLDQYHAALLQIEKYFFLLVENFSYILGITKKEMEAKNPTATEWSKVYRYLAEAHEEKVYAGRREELKEVRERKENGGFDGMIRFALGEASSSASDPLARLKTFVEDAADYAFLETIDAVADESTVTADDWARAYRIVELAWRIREKLPKPVARKTEWLNLYPAADATKVTAPGAIADEDNPHWRTFGRAKAETESATPPAGVFGWAMGSPLLSLSQGQRAITLTLGFDPDKYQEDEITPLIIASGKEEVSDEGPFEIRLTTEKAWITPDKVKIAQGDYHTLAGITKPEGGASLKALKFTLTIAQNADAIAPLSTNAATDLPIAATQPMVKFLARQIWSKEEKQYITQYQPLQGLVLVNAHLDVSVDGLGELTLENDDGTLDAKKPFEPFGSSPAVGFRFMLGHAELCKKLDSLKFNIQWMAPPADMATQYKNYDTAIDNASFKVDLGLVDQRVKIPLGEAPLFSQSGKASVAHEINLADVPGAIKTGQAGFNYESASCESGSASDEDSDDLRDWRRYLQWELKTPDFQHRAYPVVASKKAMEMGNAMAVASKNGNGLTDTQIASYQVNPPYTPKIKTLGVSYSASVEVALDTYETGIQADRLFHIHPFGIHEARAPRGEDAEGFSFLPQYPNEGELYIGIAGARPPQNLALLFQMAEGSANPDLTPSSIRWSYLSGNDWVTLEDGNLLSDTTRGLINSGIVEFKLDPAAPNTLLPSDRYWIRAAIARNSDSVCDTVAIRAQAVSATFLDQGNAADHLARPLPAKTITGLVEALPEIGAICQPYTSGGGKVQEEDNLFYTRVSERLRHKQRALTLWDYERIVLERFPEVYKVKCLPMDLARDPDNPGGVEIIVIPDIRDRVPFAPFEPKAPANLIADIRTYLADKVPTFAKVTVKNPHYIPVKVRFGVRFREGCNEGYYKKQLNDDLNRFLSPWAYEEGADIVIGSRIYANVIIDFLERRPYVDYIAEVKLFSNEDGRGFKMAQPSKDQGYWVGTERADGVLVAARQHEIDIISRVGYEKTSFTGIDYMKLELDLVVAKAA</sequence>